<evidence type="ECO:0000256" key="6">
    <source>
        <dbReference type="SAM" id="Phobius"/>
    </source>
</evidence>
<dbReference type="PATRIC" id="fig|1028801.3.peg.419"/>
<name>A0A068T427_NEOGA</name>
<evidence type="ECO:0000256" key="1">
    <source>
        <dbReference type="ARBA" id="ARBA00004651"/>
    </source>
</evidence>
<feature type="transmembrane region" description="Helical" evidence="6">
    <location>
        <begin position="427"/>
        <end position="447"/>
    </location>
</feature>
<reference evidence="8" key="1">
    <citation type="journal article" date="2014" name="BMC Genomics">
        <title>Genome sequencing of two Neorhizobium galegae strains reveals a noeT gene responsible for the unusual acetylation of the nodulation factors.</title>
        <authorList>
            <person name="Osterman J."/>
            <person name="Marsh J."/>
            <person name="Laine P.K."/>
            <person name="Zeng Z."/>
            <person name="Alatalo E."/>
            <person name="Sullivan J.T."/>
            <person name="Young J.P."/>
            <person name="Thomas-Oates J."/>
            <person name="Paulin L."/>
            <person name="Lindstrom K."/>
        </authorList>
    </citation>
    <scope>NUCLEOTIDE SEQUENCE [LARGE SCALE GENOMIC DNA]</scope>
    <source>
        <strain evidence="8">HAMBI 1141</strain>
    </source>
</reference>
<feature type="transmembrane region" description="Helical" evidence="6">
    <location>
        <begin position="73"/>
        <end position="98"/>
    </location>
</feature>
<evidence type="ECO:0000313" key="7">
    <source>
        <dbReference type="EMBL" id="CDN52786.1"/>
    </source>
</evidence>
<feature type="transmembrane region" description="Helical" evidence="6">
    <location>
        <begin position="119"/>
        <end position="143"/>
    </location>
</feature>
<evidence type="ECO:0000256" key="4">
    <source>
        <dbReference type="ARBA" id="ARBA00022989"/>
    </source>
</evidence>
<keyword evidence="3 6" id="KW-0812">Transmembrane</keyword>
<organism evidence="7 8">
    <name type="scientific">Neorhizobium galegae bv. officinalis bv. officinalis str. HAMBI 1141</name>
    <dbReference type="NCBI Taxonomy" id="1028801"/>
    <lineage>
        <taxon>Bacteria</taxon>
        <taxon>Pseudomonadati</taxon>
        <taxon>Pseudomonadota</taxon>
        <taxon>Alphaproteobacteria</taxon>
        <taxon>Hyphomicrobiales</taxon>
        <taxon>Rhizobiaceae</taxon>
        <taxon>Rhizobium/Agrobacterium group</taxon>
        <taxon>Neorhizobium</taxon>
    </lineage>
</organism>
<dbReference type="InterPro" id="IPR002797">
    <property type="entry name" value="Polysacc_synth"/>
</dbReference>
<keyword evidence="5 6" id="KW-0472">Membrane</keyword>
<accession>A0A068T427</accession>
<dbReference type="GO" id="GO:0005886">
    <property type="term" value="C:plasma membrane"/>
    <property type="evidence" value="ECO:0007669"/>
    <property type="project" value="UniProtKB-SubCell"/>
</dbReference>
<feature type="transmembrane region" description="Helical" evidence="6">
    <location>
        <begin position="257"/>
        <end position="283"/>
    </location>
</feature>
<feature type="transmembrane region" description="Helical" evidence="6">
    <location>
        <begin position="402"/>
        <end position="421"/>
    </location>
</feature>
<feature type="transmembrane region" description="Helical" evidence="6">
    <location>
        <begin position="289"/>
        <end position="308"/>
    </location>
</feature>
<dbReference type="KEGG" id="ngl:RG1141_CH04250"/>
<dbReference type="Proteomes" id="UP000028186">
    <property type="component" value="Chromosome I"/>
</dbReference>
<evidence type="ECO:0000313" key="8">
    <source>
        <dbReference type="Proteomes" id="UP000028186"/>
    </source>
</evidence>
<feature type="transmembrane region" description="Helical" evidence="6">
    <location>
        <begin position="149"/>
        <end position="168"/>
    </location>
</feature>
<feature type="transmembrane region" description="Helical" evidence="6">
    <location>
        <begin position="189"/>
        <end position="208"/>
    </location>
</feature>
<feature type="transmembrane region" description="Helical" evidence="6">
    <location>
        <begin position="44"/>
        <end position="67"/>
    </location>
</feature>
<dbReference type="InterPro" id="IPR050833">
    <property type="entry name" value="Poly_Biosynth_Transport"/>
</dbReference>
<dbReference type="PANTHER" id="PTHR30250">
    <property type="entry name" value="PST FAMILY PREDICTED COLANIC ACID TRANSPORTER"/>
    <property type="match status" value="1"/>
</dbReference>
<dbReference type="eggNOG" id="COG2244">
    <property type="taxonomic scope" value="Bacteria"/>
</dbReference>
<evidence type="ECO:0000256" key="5">
    <source>
        <dbReference type="ARBA" id="ARBA00023136"/>
    </source>
</evidence>
<dbReference type="HOGENOM" id="CLU_022017_5_4_5"/>
<proteinExistence type="predicted"/>
<evidence type="ECO:0000256" key="3">
    <source>
        <dbReference type="ARBA" id="ARBA00022692"/>
    </source>
</evidence>
<dbReference type="Pfam" id="PF01943">
    <property type="entry name" value="Polysacc_synt"/>
    <property type="match status" value="1"/>
</dbReference>
<sequence length="470" mass="50651">MAVIETAERLLPPGLRTRLAPLTRKLESILTDDDETARAQRRALIAFVIRVFSAAIAFVSQIVLARLMGEFEYGIFAFVWVLVVLAGNLSCLGFHTSVIRFLHQHKARDEVATVRGLNLAVRLVALISASAVAGLGFLFLHVYGHTVEAYYLVPVSLAFFTIPMIALGDVLDGTARSNGWTVTALSPTYLIRPTLILVFMLAALWFGADHTAVTAMQAALAATYVTTLSQLLRLTLRLRRLYGTGPIRFEMGAWFRYSLPLFLVDGIGFLLTNADVVVVGLYLPPDQVGIYYAAAKTIVLVQFVYFSIKAAAGPRFSAIMAEEDMTALAAFAGQTARWSFWPSLAVGLMALASGELLLSLFGSAFTAGYWLMAILFCGILAKSMVGPGEVLLSMAGRQKLCVLLYGVTLLASIGLNIALIPRFGLTGAAMATASAMMIEAILLHIAVRRTLGIVLFAFADPTPSAPSKAS</sequence>
<keyword evidence="2" id="KW-1003">Cell membrane</keyword>
<dbReference type="AlphaFoldDB" id="A0A068T427"/>
<protein>
    <submittedName>
        <fullName evidence="7">Putative polysaccharide export protein, PST family</fullName>
    </submittedName>
</protein>
<dbReference type="EMBL" id="HG938355">
    <property type="protein sequence ID" value="CDN52786.1"/>
    <property type="molecule type" value="Genomic_DNA"/>
</dbReference>
<comment type="subcellular location">
    <subcellularLocation>
        <location evidence="1">Cell membrane</location>
        <topology evidence="1">Multi-pass membrane protein</topology>
    </subcellularLocation>
</comment>
<evidence type="ECO:0000256" key="2">
    <source>
        <dbReference type="ARBA" id="ARBA00022475"/>
    </source>
</evidence>
<keyword evidence="4 6" id="KW-1133">Transmembrane helix</keyword>
<feature type="transmembrane region" description="Helical" evidence="6">
    <location>
        <begin position="328"/>
        <end position="351"/>
    </location>
</feature>
<gene>
    <name evidence="7" type="ORF">RG1141_CH04250</name>
</gene>
<feature type="transmembrane region" description="Helical" evidence="6">
    <location>
        <begin position="214"/>
        <end position="236"/>
    </location>
</feature>
<dbReference type="PANTHER" id="PTHR30250:SF11">
    <property type="entry name" value="O-ANTIGEN TRANSPORTER-RELATED"/>
    <property type="match status" value="1"/>
</dbReference>